<feature type="compositionally biased region" description="Basic and acidic residues" evidence="1">
    <location>
        <begin position="403"/>
        <end position="429"/>
    </location>
</feature>
<evidence type="ECO:0000256" key="1">
    <source>
        <dbReference type="SAM" id="MobiDB-lite"/>
    </source>
</evidence>
<feature type="region of interest" description="Disordered" evidence="1">
    <location>
        <begin position="400"/>
        <end position="429"/>
    </location>
</feature>
<protein>
    <submittedName>
        <fullName evidence="2">Uncharacterized protein</fullName>
    </submittedName>
</protein>
<dbReference type="AlphaFoldDB" id="A0AAD9WCJ4"/>
<proteinExistence type="predicted"/>
<dbReference type="EMBL" id="JAUBYV010000006">
    <property type="protein sequence ID" value="KAK2626340.1"/>
    <property type="molecule type" value="Genomic_DNA"/>
</dbReference>
<dbReference type="Proteomes" id="UP001285354">
    <property type="component" value="Unassembled WGS sequence"/>
</dbReference>
<reference evidence="2" key="1">
    <citation type="submission" date="2023-06" db="EMBL/GenBank/DDBJ databases">
        <title>Draft genome of Marssonina rosae.</title>
        <authorList>
            <person name="Cheng Q."/>
        </authorList>
    </citation>
    <scope>NUCLEOTIDE SEQUENCE</scope>
    <source>
        <strain evidence="2">R4</strain>
    </source>
</reference>
<feature type="compositionally biased region" description="Basic and acidic residues" evidence="1">
    <location>
        <begin position="278"/>
        <end position="303"/>
    </location>
</feature>
<organism evidence="2 3">
    <name type="scientific">Diplocarpon rosae</name>
    <dbReference type="NCBI Taxonomy" id="946125"/>
    <lineage>
        <taxon>Eukaryota</taxon>
        <taxon>Fungi</taxon>
        <taxon>Dikarya</taxon>
        <taxon>Ascomycota</taxon>
        <taxon>Pezizomycotina</taxon>
        <taxon>Leotiomycetes</taxon>
        <taxon>Helotiales</taxon>
        <taxon>Drepanopezizaceae</taxon>
        <taxon>Diplocarpon</taxon>
    </lineage>
</organism>
<feature type="region of interest" description="Disordered" evidence="1">
    <location>
        <begin position="278"/>
        <end position="387"/>
    </location>
</feature>
<evidence type="ECO:0000313" key="2">
    <source>
        <dbReference type="EMBL" id="KAK2626340.1"/>
    </source>
</evidence>
<keyword evidence="3" id="KW-1185">Reference proteome</keyword>
<gene>
    <name evidence="2" type="ORF">QTJ16_004602</name>
</gene>
<sequence>MAGGYHSNSHTEISGKICEDCERIYRKNRHTDLARYCQQHLCPVFKDGIPCHVRKSKHQPRCERHLLPLSPPPKCNADGCQLLLEKSLHCPIHSCTFTDCPNYARPGQGIDYCDDHKCPDIACRSVKKRYELGDILKWAVFCRAHECQTPTCEAKKLEGKDYCQSHCCNMKSCPNALLPHLPVPFCIAHYEKLVEQRAASQREAELHAEQQAQELKEAKKREQQQKEDKRLARQLANEEKEELHRRNQQEALLRAQETDRARMEEEIKGRWQTDITERARREAEGESKERAERAEHESERRWEWSPQNNGEEFSAKAETPSRIGKRFETSPGAGNPHYFADSRGERTSYQDSSRGRGPYSEIPHVSKATPRAAESPRYPKTGRSRKVDCVHIHHDDDEAYQSADHEYMQPRPERDAGYGGAARDRYRGQERQYVTPDCAAYFYDRRSAVQESGAMARHKAFEGKRHLRNGW</sequence>
<evidence type="ECO:0000313" key="3">
    <source>
        <dbReference type="Proteomes" id="UP001285354"/>
    </source>
</evidence>
<name>A0AAD9WCJ4_9HELO</name>
<comment type="caution">
    <text evidence="2">The sequence shown here is derived from an EMBL/GenBank/DDBJ whole genome shotgun (WGS) entry which is preliminary data.</text>
</comment>
<feature type="region of interest" description="Disordered" evidence="1">
    <location>
        <begin position="204"/>
        <end position="231"/>
    </location>
</feature>
<accession>A0AAD9WCJ4</accession>